<dbReference type="EMBL" id="WIOL01000001">
    <property type="protein sequence ID" value="MQT16509.1"/>
    <property type="molecule type" value="Genomic_DNA"/>
</dbReference>
<dbReference type="OrthoDB" id="7595792at2"/>
<evidence type="ECO:0000256" key="1">
    <source>
        <dbReference type="SAM" id="SignalP"/>
    </source>
</evidence>
<protein>
    <submittedName>
        <fullName evidence="2">PEPxxWA-CTERM sorting domain-containing protein</fullName>
    </submittedName>
</protein>
<sequence>MSKIKLIMAAAVAAASLSSTAAHAVIETFATFSSPTSAANVRWVNNGVGKTSSVTNTSTGTGGYFYTIGSATGTVPASTIVAFNFLQPVLATVSPISADFFMDITVTNTPASTMGGFSIQIVPTGSFSFTSRQAVTVGNVTYAAGSNLLTGTFSAGSIFGASTSGSFSGNSDTGVLTYTSDFLDFDATAARDFSMSMTSITPSIFRTTGRALRTFTGVAGGSFSSDPAPIVNAVPEPQVWGMLVVGFGLVGVQVRRRARNGSVVA</sequence>
<proteinExistence type="predicted"/>
<evidence type="ECO:0000313" key="2">
    <source>
        <dbReference type="EMBL" id="MQT16509.1"/>
    </source>
</evidence>
<gene>
    <name evidence="2" type="ORF">F3168_04455</name>
</gene>
<dbReference type="NCBIfam" id="NF035944">
    <property type="entry name" value="PEPxxWA-CTERM"/>
    <property type="match status" value="1"/>
</dbReference>
<dbReference type="AlphaFoldDB" id="A0A7C9GU30"/>
<keyword evidence="1" id="KW-0732">Signal</keyword>
<dbReference type="RefSeq" id="WP_152576900.1">
    <property type="nucleotide sequence ID" value="NZ_JAATJI010000001.1"/>
</dbReference>
<keyword evidence="3" id="KW-1185">Reference proteome</keyword>
<feature type="signal peptide" evidence="1">
    <location>
        <begin position="1"/>
        <end position="24"/>
    </location>
</feature>
<name>A0A7C9GU30_9SPHN</name>
<feature type="chain" id="PRO_5028960710" evidence="1">
    <location>
        <begin position="25"/>
        <end position="265"/>
    </location>
</feature>
<dbReference type="Proteomes" id="UP000481327">
    <property type="component" value="Unassembled WGS sequence"/>
</dbReference>
<accession>A0A7C9GU30</accession>
<organism evidence="2 3">
    <name type="scientific">Sandarakinorhabdus fusca</name>
    <dbReference type="NCBI Taxonomy" id="1439888"/>
    <lineage>
        <taxon>Bacteria</taxon>
        <taxon>Pseudomonadati</taxon>
        <taxon>Pseudomonadota</taxon>
        <taxon>Alphaproteobacteria</taxon>
        <taxon>Sphingomonadales</taxon>
        <taxon>Sphingosinicellaceae</taxon>
        <taxon>Sandarakinorhabdus</taxon>
    </lineage>
</organism>
<reference evidence="2 3" key="1">
    <citation type="submission" date="2019-09" db="EMBL/GenBank/DDBJ databases">
        <title>Polymorphobacter sp. isolated from a lake in China.</title>
        <authorList>
            <person name="Liu Z."/>
        </authorList>
    </citation>
    <scope>NUCLEOTIDE SEQUENCE [LARGE SCALE GENOMIC DNA]</scope>
    <source>
        <strain evidence="2 3">D40P</strain>
    </source>
</reference>
<comment type="caution">
    <text evidence="2">The sequence shown here is derived from an EMBL/GenBank/DDBJ whole genome shotgun (WGS) entry which is preliminary data.</text>
</comment>
<evidence type="ECO:0000313" key="3">
    <source>
        <dbReference type="Proteomes" id="UP000481327"/>
    </source>
</evidence>